<evidence type="ECO:0000313" key="6">
    <source>
        <dbReference type="Proteomes" id="UP001152795"/>
    </source>
</evidence>
<name>A0A6S7KE78_PARCT</name>
<keyword evidence="6" id="KW-1185">Reference proteome</keyword>
<sequence>MIWGFVGPALAIILVNIFFLCCTFYVMGRRQSWAKADKNMVAKIKYWAKGAAIVTCLLGVTWVFGVFFLNSDSVAVAYIFNICNVFQGLFIFVFHCLLDEKIRQQYYQVLCAVANVESRSPTHSTATATAGKKEQRRSTFNSWLWSVSPMKLQDSKSESCPTVGENTLKRTNSSTHSLSPYIDRRLMEIKRDSDTMRPRGMSSIYHDSDENMDNIPDNILTVKHGSKNNSGRLDFQDEDTTGGVFEDDLMTTLSRENSREFQDVPQATCEDCLYEIKEWEEQQEILGKTNSFLERELKTLKAPCGALKPEQRYLNQETNMDDKLCQDNIKDKEEQQELLPDESDIKQSDQCKSFISVVPHIVLSDFSKSRSGTSPKCYWMVDDVTDAIGAETSGVHSPTSV</sequence>
<keyword evidence="4" id="KW-0472">Membrane</keyword>
<evidence type="ECO:0000256" key="1">
    <source>
        <dbReference type="ARBA" id="ARBA00004141"/>
    </source>
</evidence>
<dbReference type="AlphaFoldDB" id="A0A6S7KE78"/>
<dbReference type="InterPro" id="IPR000832">
    <property type="entry name" value="GPCR_2_secretin-like"/>
</dbReference>
<evidence type="ECO:0000256" key="4">
    <source>
        <dbReference type="ARBA" id="ARBA00023136"/>
    </source>
</evidence>
<dbReference type="PRINTS" id="PR00249">
    <property type="entry name" value="GPCRSECRETIN"/>
</dbReference>
<evidence type="ECO:0000256" key="2">
    <source>
        <dbReference type="ARBA" id="ARBA00022692"/>
    </source>
</evidence>
<evidence type="ECO:0000256" key="3">
    <source>
        <dbReference type="ARBA" id="ARBA00022989"/>
    </source>
</evidence>
<dbReference type="OrthoDB" id="1100386at2759"/>
<accession>A0A6S7KE78</accession>
<proteinExistence type="predicted"/>
<dbReference type="PROSITE" id="PS50261">
    <property type="entry name" value="G_PROTEIN_RECEP_F2_4"/>
    <property type="match status" value="1"/>
</dbReference>
<reference evidence="5" key="1">
    <citation type="submission" date="2020-04" db="EMBL/GenBank/DDBJ databases">
        <authorList>
            <person name="Alioto T."/>
            <person name="Alioto T."/>
            <person name="Gomez Garrido J."/>
        </authorList>
    </citation>
    <scope>NUCLEOTIDE SEQUENCE</scope>
    <source>
        <strain evidence="5">A484AB</strain>
    </source>
</reference>
<dbReference type="GO" id="GO:0007189">
    <property type="term" value="P:adenylate cyclase-activating G protein-coupled receptor signaling pathway"/>
    <property type="evidence" value="ECO:0007669"/>
    <property type="project" value="TreeGrafter"/>
</dbReference>
<evidence type="ECO:0000313" key="5">
    <source>
        <dbReference type="EMBL" id="CAB4018758.1"/>
    </source>
</evidence>
<dbReference type="GO" id="GO:0004930">
    <property type="term" value="F:G protein-coupled receptor activity"/>
    <property type="evidence" value="ECO:0007669"/>
    <property type="project" value="InterPro"/>
</dbReference>
<comment type="caution">
    <text evidence="5">The sequence shown here is derived from an EMBL/GenBank/DDBJ whole genome shotgun (WGS) entry which is preliminary data.</text>
</comment>
<keyword evidence="5" id="KW-0675">Receptor</keyword>
<dbReference type="GO" id="GO:0005886">
    <property type="term" value="C:plasma membrane"/>
    <property type="evidence" value="ECO:0007669"/>
    <property type="project" value="TreeGrafter"/>
</dbReference>
<keyword evidence="3" id="KW-1133">Transmembrane helix</keyword>
<protein>
    <submittedName>
        <fullName evidence="5">Adhesion G -coupled receptor L2-like isoform X7</fullName>
    </submittedName>
</protein>
<dbReference type="InterPro" id="IPR017981">
    <property type="entry name" value="GPCR_2-like_7TM"/>
</dbReference>
<gene>
    <name evidence="5" type="ORF">PACLA_8A082244</name>
</gene>
<dbReference type="Pfam" id="PF00002">
    <property type="entry name" value="7tm_2"/>
    <property type="match status" value="1"/>
</dbReference>
<dbReference type="PANTHER" id="PTHR12011:SF471">
    <property type="entry name" value="G-PROTEIN COUPLED RECEPTORS FAMILY 2 PROFILE 2 DOMAIN-CONTAINING PROTEIN"/>
    <property type="match status" value="1"/>
</dbReference>
<dbReference type="GO" id="GO:0007166">
    <property type="term" value="P:cell surface receptor signaling pathway"/>
    <property type="evidence" value="ECO:0007669"/>
    <property type="project" value="InterPro"/>
</dbReference>
<keyword evidence="2" id="KW-0812">Transmembrane</keyword>
<dbReference type="InterPro" id="IPR017983">
    <property type="entry name" value="GPCR_2_secretin-like_CS"/>
</dbReference>
<dbReference type="Gene3D" id="1.20.1070.10">
    <property type="entry name" value="Rhodopsin 7-helix transmembrane proteins"/>
    <property type="match status" value="1"/>
</dbReference>
<dbReference type="Proteomes" id="UP001152795">
    <property type="component" value="Unassembled WGS sequence"/>
</dbReference>
<comment type="subcellular location">
    <subcellularLocation>
        <location evidence="1">Membrane</location>
        <topology evidence="1">Multi-pass membrane protein</topology>
    </subcellularLocation>
</comment>
<organism evidence="5 6">
    <name type="scientific">Paramuricea clavata</name>
    <name type="common">Red gorgonian</name>
    <name type="synonym">Violescent sea-whip</name>
    <dbReference type="NCBI Taxonomy" id="317549"/>
    <lineage>
        <taxon>Eukaryota</taxon>
        <taxon>Metazoa</taxon>
        <taxon>Cnidaria</taxon>
        <taxon>Anthozoa</taxon>
        <taxon>Octocorallia</taxon>
        <taxon>Malacalcyonacea</taxon>
        <taxon>Plexauridae</taxon>
        <taxon>Paramuricea</taxon>
    </lineage>
</organism>
<dbReference type="EMBL" id="CACRXK020010152">
    <property type="protein sequence ID" value="CAB4018758.1"/>
    <property type="molecule type" value="Genomic_DNA"/>
</dbReference>
<dbReference type="PANTHER" id="PTHR12011">
    <property type="entry name" value="ADHESION G-PROTEIN COUPLED RECEPTOR"/>
    <property type="match status" value="1"/>
</dbReference>
<dbReference type="PROSITE" id="PS00650">
    <property type="entry name" value="G_PROTEIN_RECEP_F2_2"/>
    <property type="match status" value="1"/>
</dbReference>